<proteinExistence type="predicted"/>
<dbReference type="Proteomes" id="UP001219957">
    <property type="component" value="Chromosome"/>
</dbReference>
<evidence type="ECO:0000313" key="3">
    <source>
        <dbReference type="Proteomes" id="UP001219957"/>
    </source>
</evidence>
<reference evidence="2 3" key="1">
    <citation type="submission" date="2022-10" db="EMBL/GenBank/DDBJ databases">
        <title>Complete genome sequence of Exiguobacterium profundum TSS-3 isolated from an extremely saline-alkaline spring located in Ixtapa, Chiapas-Mexico.</title>
        <authorList>
            <person name="Rincon-Rosales R."/>
            <person name="Rogel M.A."/>
            <person name="Rincon-Molina C.I."/>
            <person name="Guerrero G."/>
            <person name="Manzano-Gomez L.A."/>
            <person name="Lopez-Lopez A."/>
            <person name="Rincon Molina F.A."/>
            <person name="Martinez-Romero E."/>
        </authorList>
    </citation>
    <scope>NUCLEOTIDE SEQUENCE [LARGE SCALE GENOMIC DNA]</scope>
    <source>
        <strain evidence="2 3">TSS-3</strain>
    </source>
</reference>
<feature type="transmembrane region" description="Helical" evidence="1">
    <location>
        <begin position="25"/>
        <end position="41"/>
    </location>
</feature>
<dbReference type="RefSeq" id="WP_214685238.1">
    <property type="nucleotide sequence ID" value="NZ_CP109617.1"/>
</dbReference>
<gene>
    <name evidence="2" type="ORF">OE059_01185</name>
</gene>
<feature type="transmembrane region" description="Helical" evidence="1">
    <location>
        <begin position="53"/>
        <end position="72"/>
    </location>
</feature>
<dbReference type="EMBL" id="CP109617">
    <property type="protein sequence ID" value="WED55489.1"/>
    <property type="molecule type" value="Genomic_DNA"/>
</dbReference>
<feature type="transmembrane region" description="Helical" evidence="1">
    <location>
        <begin position="84"/>
        <end position="105"/>
    </location>
</feature>
<protein>
    <recommendedName>
        <fullName evidence="4">DUF4175 domain-containing protein</fullName>
    </recommendedName>
</protein>
<evidence type="ECO:0000313" key="2">
    <source>
        <dbReference type="EMBL" id="WED55489.1"/>
    </source>
</evidence>
<keyword evidence="1" id="KW-0812">Transmembrane</keyword>
<keyword evidence="1" id="KW-0472">Membrane</keyword>
<evidence type="ECO:0008006" key="4">
    <source>
        <dbReference type="Google" id="ProtNLM"/>
    </source>
</evidence>
<keyword evidence="1" id="KW-1133">Transmembrane helix</keyword>
<accession>A0ABY8B4I6</accession>
<keyword evidence="3" id="KW-1185">Reference proteome</keyword>
<organism evidence="2 3">
    <name type="scientific">Exiguobacterium profundum</name>
    <dbReference type="NCBI Taxonomy" id="307643"/>
    <lineage>
        <taxon>Bacteria</taxon>
        <taxon>Bacillati</taxon>
        <taxon>Bacillota</taxon>
        <taxon>Bacilli</taxon>
        <taxon>Bacillales</taxon>
        <taxon>Bacillales Family XII. Incertae Sedis</taxon>
        <taxon>Exiguobacterium</taxon>
    </lineage>
</organism>
<name>A0ABY8B4I6_9BACL</name>
<evidence type="ECO:0000256" key="1">
    <source>
        <dbReference type="SAM" id="Phobius"/>
    </source>
</evidence>
<sequence length="119" mass="13844">MKTFCVSLFLFVPWAFFVAAMDYVWGFPFGYLIVPIVIWWVTKQSLRHLRIRFVLASLLGSYGVSVYFAYLFENDWGYFFKPLNLMGIVHMWSVVILIGTLVILINHGGQKSNESSNRH</sequence>